<proteinExistence type="predicted"/>
<keyword evidence="1" id="KW-0812">Transmembrane</keyword>
<reference evidence="2 3" key="1">
    <citation type="submission" date="2013-02" db="EMBL/GenBank/DDBJ databases">
        <title>Genome sequence of Candida maltosa Xu316, a potential industrial strain for xylitol and ethanol production.</title>
        <authorList>
            <person name="Yu J."/>
            <person name="Wang Q."/>
            <person name="Geng X."/>
            <person name="Bao W."/>
            <person name="He P."/>
            <person name="Cai J."/>
        </authorList>
    </citation>
    <scope>NUCLEOTIDE SEQUENCE [LARGE SCALE GENOMIC DNA]</scope>
    <source>
        <strain evidence="3">Xu316</strain>
    </source>
</reference>
<dbReference type="OMA" id="HVPKDKG"/>
<evidence type="ECO:0000313" key="2">
    <source>
        <dbReference type="EMBL" id="EMG48492.1"/>
    </source>
</evidence>
<name>M3HM26_CANMX</name>
<evidence type="ECO:0000313" key="3">
    <source>
        <dbReference type="Proteomes" id="UP000011777"/>
    </source>
</evidence>
<organism evidence="2 3">
    <name type="scientific">Candida maltosa (strain Xu316)</name>
    <name type="common">Yeast</name>
    <dbReference type="NCBI Taxonomy" id="1245528"/>
    <lineage>
        <taxon>Eukaryota</taxon>
        <taxon>Fungi</taxon>
        <taxon>Dikarya</taxon>
        <taxon>Ascomycota</taxon>
        <taxon>Saccharomycotina</taxon>
        <taxon>Pichiomycetes</taxon>
        <taxon>Debaryomycetaceae</taxon>
        <taxon>Candida/Lodderomyces clade</taxon>
        <taxon>Candida</taxon>
    </lineage>
</organism>
<dbReference type="eggNOG" id="ENOG502RQE5">
    <property type="taxonomic scope" value="Eukaryota"/>
</dbReference>
<sequence length="138" mass="15320">MFRSRSIQVLSRSARSPLSSSKIIGFNSRRFLSGDLSAGTRGQPIWPSTSVFIKTFAKEGKKMFGWFLALSAILFIWPAGIVDASNAIDHVPKDKGTQVQLHREGLDKFDATVEIPKTYVSLDKEDEDEGVDVDEDDV</sequence>
<evidence type="ECO:0000256" key="1">
    <source>
        <dbReference type="SAM" id="Phobius"/>
    </source>
</evidence>
<keyword evidence="3" id="KW-1185">Reference proteome</keyword>
<accession>M3HM26</accession>
<keyword evidence="1" id="KW-1133">Transmembrane helix</keyword>
<keyword evidence="1" id="KW-0472">Membrane</keyword>
<dbReference type="HOGENOM" id="CLU_164160_0_0_1"/>
<dbReference type="OrthoDB" id="4003809at2759"/>
<gene>
    <name evidence="2" type="ORF">G210_0935</name>
</gene>
<comment type="caution">
    <text evidence="2">The sequence shown here is derived from an EMBL/GenBank/DDBJ whole genome shotgun (WGS) entry which is preliminary data.</text>
</comment>
<feature type="transmembrane region" description="Helical" evidence="1">
    <location>
        <begin position="63"/>
        <end position="82"/>
    </location>
</feature>
<dbReference type="STRING" id="1245528.M3HM26"/>
<dbReference type="Proteomes" id="UP000011777">
    <property type="component" value="Unassembled WGS sequence"/>
</dbReference>
<dbReference type="AlphaFoldDB" id="M3HM26"/>
<protein>
    <submittedName>
        <fullName evidence="2">Uncharacterized protein</fullName>
    </submittedName>
</protein>
<dbReference type="EMBL" id="AOGT01001090">
    <property type="protein sequence ID" value="EMG48492.1"/>
    <property type="molecule type" value="Genomic_DNA"/>
</dbReference>